<proteinExistence type="predicted"/>
<gene>
    <name evidence="2" type="ORF">MGLY_00230</name>
</gene>
<feature type="domain" description="RsbT co-antagonist protein RsbRD N-terminal" evidence="1">
    <location>
        <begin position="22"/>
        <end position="151"/>
    </location>
</feature>
<dbReference type="Pfam" id="PF14361">
    <property type="entry name" value="RsbRD_N"/>
    <property type="match status" value="1"/>
</dbReference>
<dbReference type="AlphaFoldDB" id="A0A6I5ZLI3"/>
<protein>
    <recommendedName>
        <fullName evidence="1">RsbT co-antagonist protein RsbRD N-terminal domain-containing protein</fullName>
    </recommendedName>
</protein>
<evidence type="ECO:0000259" key="1">
    <source>
        <dbReference type="Pfam" id="PF14361"/>
    </source>
</evidence>
<reference evidence="2 3" key="1">
    <citation type="submission" date="2019-11" db="EMBL/GenBank/DDBJ databases">
        <title>Genome sequence of Moorella glycerini DSM11254.</title>
        <authorList>
            <person name="Poehlein A."/>
            <person name="Boeer T."/>
            <person name="Daniel R."/>
        </authorList>
    </citation>
    <scope>NUCLEOTIDE SEQUENCE [LARGE SCALE GENOMIC DNA]</scope>
    <source>
        <strain evidence="2 3">DSM 11254</strain>
    </source>
</reference>
<organism evidence="2 3">
    <name type="scientific">Neomoorella glycerini</name>
    <dbReference type="NCBI Taxonomy" id="55779"/>
    <lineage>
        <taxon>Bacteria</taxon>
        <taxon>Bacillati</taxon>
        <taxon>Bacillota</taxon>
        <taxon>Clostridia</taxon>
        <taxon>Neomoorellales</taxon>
        <taxon>Neomoorellaceae</taxon>
        <taxon>Neomoorella</taxon>
    </lineage>
</organism>
<evidence type="ECO:0000313" key="2">
    <source>
        <dbReference type="EMBL" id="QGP90714.1"/>
    </source>
</evidence>
<name>A0A6I5ZLI3_9FIRM</name>
<sequence length="177" mass="20519">MKDGRNNILPGTHEILTQRKSAILQKWYQRVLDSYPAETARFLKEEQDRFANPVGTTIYQGLEGLYEEILQGMEAGRVRACLDSIIRIRAVQDFSPSQALAFIFQLKHVLKEELAGEIREKGLSLDVVEARLEDLALLAFDIYMQCREQLWDLKVKEIKNRTARFLERANVTINFPY</sequence>
<dbReference type="RefSeq" id="WP_156271194.1">
    <property type="nucleotide sequence ID" value="NZ_CP046244.1"/>
</dbReference>
<dbReference type="EMBL" id="CP046244">
    <property type="protein sequence ID" value="QGP90714.1"/>
    <property type="molecule type" value="Genomic_DNA"/>
</dbReference>
<evidence type="ECO:0000313" key="3">
    <source>
        <dbReference type="Proteomes" id="UP000425916"/>
    </source>
</evidence>
<accession>A0A6I5ZLI3</accession>
<dbReference type="InterPro" id="IPR025751">
    <property type="entry name" value="RsbRD_N_dom"/>
</dbReference>
<dbReference type="OrthoDB" id="1724246at2"/>
<keyword evidence="3" id="KW-1185">Reference proteome</keyword>
<dbReference type="Proteomes" id="UP000425916">
    <property type="component" value="Chromosome"/>
</dbReference>